<feature type="transmembrane region" description="Helical" evidence="1">
    <location>
        <begin position="281"/>
        <end position="299"/>
    </location>
</feature>
<feature type="transmembrane region" description="Helical" evidence="1">
    <location>
        <begin position="339"/>
        <end position="360"/>
    </location>
</feature>
<evidence type="ECO:0000313" key="2">
    <source>
        <dbReference type="EMBL" id="BAY59879.1"/>
    </source>
</evidence>
<name>A0A1Z4JT10_LEPBY</name>
<dbReference type="Proteomes" id="UP000217895">
    <property type="component" value="Plasmid Plasmid2 dna"/>
</dbReference>
<evidence type="ECO:0000256" key="1">
    <source>
        <dbReference type="SAM" id="Phobius"/>
    </source>
</evidence>
<keyword evidence="2" id="KW-0614">Plasmid</keyword>
<keyword evidence="1" id="KW-0472">Membrane</keyword>
<protein>
    <submittedName>
        <fullName evidence="2">Putative signal transduction protein with EFhand domain</fullName>
    </submittedName>
</protein>
<dbReference type="EMBL" id="AP018205">
    <property type="protein sequence ID" value="BAY59879.1"/>
    <property type="molecule type" value="Genomic_DNA"/>
</dbReference>
<feature type="transmembrane region" description="Helical" evidence="1">
    <location>
        <begin position="411"/>
        <end position="433"/>
    </location>
</feature>
<gene>
    <name evidence="2" type="ORF">NIES2135_67560</name>
</gene>
<keyword evidence="1" id="KW-0812">Transmembrane</keyword>
<accession>A0A1Z4JT10</accession>
<organism evidence="2 3">
    <name type="scientific">Leptolyngbya boryana NIES-2135</name>
    <dbReference type="NCBI Taxonomy" id="1973484"/>
    <lineage>
        <taxon>Bacteria</taxon>
        <taxon>Bacillati</taxon>
        <taxon>Cyanobacteriota</taxon>
        <taxon>Cyanophyceae</taxon>
        <taxon>Leptolyngbyales</taxon>
        <taxon>Leptolyngbyaceae</taxon>
        <taxon>Leptolyngbya group</taxon>
        <taxon>Leptolyngbya</taxon>
    </lineage>
</organism>
<dbReference type="AlphaFoldDB" id="A0A1Z4JT10"/>
<feature type="transmembrane region" description="Helical" evidence="1">
    <location>
        <begin position="177"/>
        <end position="197"/>
    </location>
</feature>
<proteinExistence type="predicted"/>
<feature type="transmembrane region" description="Helical" evidence="1">
    <location>
        <begin position="12"/>
        <end position="30"/>
    </location>
</feature>
<feature type="transmembrane region" description="Helical" evidence="1">
    <location>
        <begin position="380"/>
        <end position="399"/>
    </location>
</feature>
<sequence>MFSRLSEKTFHRIRWVLTIGWFLLIASLIYDPITVQWTQPQANSSGLPSPFRLDPNIYLNPQNCVKIRSNCISEQPFALGTLIWWSMIVPSAIFILLVFGHEFWRRICPLSFMSQLPRALGIQRKRTVIDPVTGHPRQEVATIEQNSWLGRNHLYVQFGLFVLGLAARLLWVNGDRILLAGFLIATIACAIFVGYLYNGKSWCHYFCPMSPVQLVYTGPRSLLGSQAHRLHPGTLTQSMCRTANPQTQQEQGACVACKTACFDIDAENAYWQELKKPGRRLVQYGYLGMVIAFYLYFFLYSGNWDYYFTGSWAHEEDVRGKIADVGFYILGSAIPIPKWIAIFLTFAVLIAAFVVLGCWLEKQYRSYQVRRGQKVSAEQAQHIVFTAFTIVSFWAFFSWGARPTLNRLPSMLLLGINALIVLVGTLWAVRTFGRSQSQYKREKVCLSLRQQLEHVEIPNEILAGRSLDELSVDEIYTLAKTLPNWSHESRLRAYADILADVITHHKINIADSFSFLDSLRQTMQLSDSDHFIAIQFLAEKRSGLFTSHTQSFAQAGDQNSIPTVSFSRQTAKTIPYRPKPR</sequence>
<geneLocation type="plasmid" evidence="2">
    <name>plasmid2</name>
</geneLocation>
<keyword evidence="1" id="KW-1133">Transmembrane helix</keyword>
<reference evidence="2 3" key="1">
    <citation type="submission" date="2017-06" db="EMBL/GenBank/DDBJ databases">
        <title>Genome sequencing of cyanobaciteial culture collection at National Institute for Environmental Studies (NIES).</title>
        <authorList>
            <person name="Hirose Y."/>
            <person name="Shimura Y."/>
            <person name="Fujisawa T."/>
            <person name="Nakamura Y."/>
            <person name="Kawachi M."/>
        </authorList>
    </citation>
    <scope>NUCLEOTIDE SEQUENCE [LARGE SCALE GENOMIC DNA]</scope>
    <source>
        <strain evidence="2 3">NIES-2135</strain>
        <plasmid evidence="3">Plasmid Plasmid2 dna</plasmid>
    </source>
</reference>
<feature type="transmembrane region" description="Helical" evidence="1">
    <location>
        <begin position="154"/>
        <end position="171"/>
    </location>
</feature>
<evidence type="ECO:0000313" key="3">
    <source>
        <dbReference type="Proteomes" id="UP000217895"/>
    </source>
</evidence>
<feature type="transmembrane region" description="Helical" evidence="1">
    <location>
        <begin position="82"/>
        <end position="104"/>
    </location>
</feature>
<keyword evidence="3" id="KW-1185">Reference proteome</keyword>